<dbReference type="CDD" id="cd01066">
    <property type="entry name" value="APP_MetAP"/>
    <property type="match status" value="1"/>
</dbReference>
<name>A0A645DS00_9ZZZZ</name>
<dbReference type="Pfam" id="PF00557">
    <property type="entry name" value="Peptidase_M24"/>
    <property type="match status" value="1"/>
</dbReference>
<dbReference type="EMBL" id="VSSQ01039218">
    <property type="protein sequence ID" value="MPM92254.1"/>
    <property type="molecule type" value="Genomic_DNA"/>
</dbReference>
<dbReference type="InterPro" id="IPR000994">
    <property type="entry name" value="Pept_M24"/>
</dbReference>
<dbReference type="SUPFAM" id="SSF55920">
    <property type="entry name" value="Creatinase/aminopeptidase"/>
    <property type="match status" value="1"/>
</dbReference>
<dbReference type="AlphaFoldDB" id="A0A645DS00"/>
<comment type="caution">
    <text evidence="2">The sequence shown here is derived from an EMBL/GenBank/DDBJ whole genome shotgun (WGS) entry which is preliminary data.</text>
</comment>
<accession>A0A645DS00</accession>
<dbReference type="Gene3D" id="3.90.230.10">
    <property type="entry name" value="Creatinase/methionine aminopeptidase superfamily"/>
    <property type="match status" value="1"/>
</dbReference>
<proteinExistence type="predicted"/>
<evidence type="ECO:0000313" key="2">
    <source>
        <dbReference type="EMBL" id="MPM92254.1"/>
    </source>
</evidence>
<protein>
    <recommendedName>
        <fullName evidence="1">Peptidase M24 domain-containing protein</fullName>
    </recommendedName>
</protein>
<organism evidence="2">
    <name type="scientific">bioreactor metagenome</name>
    <dbReference type="NCBI Taxonomy" id="1076179"/>
    <lineage>
        <taxon>unclassified sequences</taxon>
        <taxon>metagenomes</taxon>
        <taxon>ecological metagenomes</taxon>
    </lineage>
</organism>
<gene>
    <name evidence="2" type="ORF">SDC9_139389</name>
</gene>
<reference evidence="2" key="1">
    <citation type="submission" date="2019-08" db="EMBL/GenBank/DDBJ databases">
        <authorList>
            <person name="Kucharzyk K."/>
            <person name="Murdoch R.W."/>
            <person name="Higgins S."/>
            <person name="Loffler F."/>
        </authorList>
    </citation>
    <scope>NUCLEOTIDE SEQUENCE</scope>
</reference>
<sequence length="236" mass="26279">MQVAHGVISEAFSSRVIHPGITTAEDVVWWIRQRFVDLGLKPWFQPSVSIQRRGAVGLGAVPSQAIIMPGDLLHCDVGFGYLRLQTDTQQNAYVLHRGEEDAPQGLKEALKAGNRLQDIVREQMQVGRTGNEILKSSREIAIGEGLKPCIYNHPIGYHGHGAGTTIGLFDMQEGVPGRGDYPLYDSTCHALELNVKYPVTDWDGQEVTMALEQTILIRDGKAWFLDGRQERLHLIR</sequence>
<dbReference type="InterPro" id="IPR036005">
    <property type="entry name" value="Creatinase/aminopeptidase-like"/>
</dbReference>
<evidence type="ECO:0000259" key="1">
    <source>
        <dbReference type="Pfam" id="PF00557"/>
    </source>
</evidence>
<feature type="domain" description="Peptidase M24" evidence="1">
    <location>
        <begin position="3"/>
        <end position="218"/>
    </location>
</feature>